<feature type="transmembrane region" description="Helical" evidence="8">
    <location>
        <begin position="312"/>
        <end position="339"/>
    </location>
</feature>
<feature type="transmembrane region" description="Helical" evidence="8">
    <location>
        <begin position="241"/>
        <end position="274"/>
    </location>
</feature>
<keyword evidence="2 8" id="KW-0813">Transport</keyword>
<accession>A0A7X3MRA0</accession>
<evidence type="ECO:0000313" key="12">
    <source>
        <dbReference type="Proteomes" id="UP000436483"/>
    </source>
</evidence>
<keyword evidence="12" id="KW-1185">Reference proteome</keyword>
<dbReference type="AlphaFoldDB" id="A0A7X3MRA0"/>
<feature type="region of interest" description="Disordered" evidence="9">
    <location>
        <begin position="1"/>
        <end position="21"/>
    </location>
</feature>
<keyword evidence="5 8" id="KW-0812">Transmembrane</keyword>
<evidence type="ECO:0000256" key="2">
    <source>
        <dbReference type="ARBA" id="ARBA00022448"/>
    </source>
</evidence>
<evidence type="ECO:0000256" key="4">
    <source>
        <dbReference type="ARBA" id="ARBA00022519"/>
    </source>
</evidence>
<keyword evidence="6 8" id="KW-1133">Transmembrane helix</keyword>
<gene>
    <name evidence="11" type="ORF">GR328_09075</name>
</gene>
<proteinExistence type="inferred from homology"/>
<dbReference type="NCBIfam" id="NF011596">
    <property type="entry name" value="PRK15021.1"/>
    <property type="match status" value="1"/>
</dbReference>
<feature type="domain" description="ABC transmembrane type-1" evidence="10">
    <location>
        <begin position="193"/>
        <end position="385"/>
    </location>
</feature>
<dbReference type="SUPFAM" id="SSF161098">
    <property type="entry name" value="MetI-like"/>
    <property type="match status" value="1"/>
</dbReference>
<sequence length="395" mass="44067">MSKRGRREMNENVPVVSPAASPVAPPLPKEGFIRLSPLNRRRLQNFKANRRGYWSFWIFTILFVLSLFAELLANDKPILASYKGELLYPAFVDYPEEKFGGFLAQTDYRDPVIAKEIRENGWMLWAPVRFSYNTHNLDLPVPAPAPPTWMLTDEQCRPIAERNGGTGCNDIEWNWLGTDDQGRDVVARLIYGFRISVLFGLILAGISSVIGILAGAVQGYYGGWIDLVAQRFIEIWTAIPSLYLLIIISSIITPSFFVLLGILLLFSWVSLVGVVRAEFLRARNFEYVRAARALGLSNATIMFKHLLPNAMVATLTFMPFIINGSITTLTSLDFLGFGLPPGSPSLGELLAQGKANLQAPWLGLAGFFVIALMLSLLIFIGEAVRDAFDPRKTFR</sequence>
<evidence type="ECO:0000256" key="6">
    <source>
        <dbReference type="ARBA" id="ARBA00022989"/>
    </source>
</evidence>
<dbReference type="OrthoDB" id="9766870at2"/>
<dbReference type="CDD" id="cd06261">
    <property type="entry name" value="TM_PBP2"/>
    <property type="match status" value="1"/>
</dbReference>
<name>A0A7X3MRA0_9HYPH</name>
<comment type="similarity">
    <text evidence="8">Belongs to the binding-protein-dependent transport system permease family.</text>
</comment>
<dbReference type="PANTHER" id="PTHR30325:SF0">
    <property type="entry name" value="INNER MEMBRANE ABC TRANSPORTER PERMEASE PROTEIN YEJE"/>
    <property type="match status" value="1"/>
</dbReference>
<dbReference type="PROSITE" id="PS50928">
    <property type="entry name" value="ABC_TM1"/>
    <property type="match status" value="1"/>
</dbReference>
<organism evidence="11 12">
    <name type="scientific">Microvirga makkahensis</name>
    <dbReference type="NCBI Taxonomy" id="1128670"/>
    <lineage>
        <taxon>Bacteria</taxon>
        <taxon>Pseudomonadati</taxon>
        <taxon>Pseudomonadota</taxon>
        <taxon>Alphaproteobacteria</taxon>
        <taxon>Hyphomicrobiales</taxon>
        <taxon>Methylobacteriaceae</taxon>
        <taxon>Microvirga</taxon>
    </lineage>
</organism>
<evidence type="ECO:0000256" key="8">
    <source>
        <dbReference type="RuleBase" id="RU363032"/>
    </source>
</evidence>
<dbReference type="GO" id="GO:0005886">
    <property type="term" value="C:plasma membrane"/>
    <property type="evidence" value="ECO:0007669"/>
    <property type="project" value="UniProtKB-SubCell"/>
</dbReference>
<dbReference type="FunFam" id="1.10.3720.10:FF:000005">
    <property type="entry name" value="Microcin C ABC transporter permease"/>
    <property type="match status" value="1"/>
</dbReference>
<comment type="caution">
    <text evidence="11">The sequence shown here is derived from an EMBL/GenBank/DDBJ whole genome shotgun (WGS) entry which is preliminary data.</text>
</comment>
<evidence type="ECO:0000256" key="3">
    <source>
        <dbReference type="ARBA" id="ARBA00022475"/>
    </source>
</evidence>
<feature type="transmembrane region" description="Helical" evidence="8">
    <location>
        <begin position="53"/>
        <end position="73"/>
    </location>
</feature>
<evidence type="ECO:0000259" key="10">
    <source>
        <dbReference type="PROSITE" id="PS50928"/>
    </source>
</evidence>
<dbReference type="EMBL" id="WURB01000005">
    <property type="protein sequence ID" value="MXQ11608.1"/>
    <property type="molecule type" value="Genomic_DNA"/>
</dbReference>
<dbReference type="PANTHER" id="PTHR30325">
    <property type="entry name" value="MEMBRANE COMPONENT OF ABC TRANSPORTER"/>
    <property type="match status" value="1"/>
</dbReference>
<evidence type="ECO:0000256" key="9">
    <source>
        <dbReference type="SAM" id="MobiDB-lite"/>
    </source>
</evidence>
<dbReference type="Gene3D" id="1.10.3720.10">
    <property type="entry name" value="MetI-like"/>
    <property type="match status" value="1"/>
</dbReference>
<reference evidence="11 12" key="1">
    <citation type="submission" date="2019-12" db="EMBL/GenBank/DDBJ databases">
        <authorList>
            <person name="Yuan C.-G."/>
        </authorList>
    </citation>
    <scope>NUCLEOTIDE SEQUENCE [LARGE SCALE GENOMIC DNA]</scope>
    <source>
        <strain evidence="11 12">KCTC 23863</strain>
    </source>
</reference>
<keyword evidence="3" id="KW-1003">Cell membrane</keyword>
<evidence type="ECO:0000256" key="1">
    <source>
        <dbReference type="ARBA" id="ARBA00004429"/>
    </source>
</evidence>
<evidence type="ECO:0000256" key="7">
    <source>
        <dbReference type="ARBA" id="ARBA00023136"/>
    </source>
</evidence>
<dbReference type="InterPro" id="IPR000515">
    <property type="entry name" value="MetI-like"/>
</dbReference>
<dbReference type="GO" id="GO:0042884">
    <property type="term" value="P:microcin transport"/>
    <property type="evidence" value="ECO:0007669"/>
    <property type="project" value="TreeGrafter"/>
</dbReference>
<dbReference type="Pfam" id="PF00528">
    <property type="entry name" value="BPD_transp_1"/>
    <property type="match status" value="1"/>
</dbReference>
<dbReference type="GO" id="GO:0055085">
    <property type="term" value="P:transmembrane transport"/>
    <property type="evidence" value="ECO:0007669"/>
    <property type="project" value="InterPro"/>
</dbReference>
<evidence type="ECO:0000313" key="11">
    <source>
        <dbReference type="EMBL" id="MXQ11608.1"/>
    </source>
</evidence>
<keyword evidence="4" id="KW-0997">Cell inner membrane</keyword>
<comment type="subcellular location">
    <subcellularLocation>
        <location evidence="1">Cell inner membrane</location>
        <topology evidence="1">Multi-pass membrane protein</topology>
    </subcellularLocation>
    <subcellularLocation>
        <location evidence="8">Cell membrane</location>
        <topology evidence="8">Multi-pass membrane protein</topology>
    </subcellularLocation>
</comment>
<feature type="transmembrane region" description="Helical" evidence="8">
    <location>
        <begin position="359"/>
        <end position="381"/>
    </location>
</feature>
<dbReference type="Proteomes" id="UP000436483">
    <property type="component" value="Unassembled WGS sequence"/>
</dbReference>
<feature type="transmembrane region" description="Helical" evidence="8">
    <location>
        <begin position="197"/>
        <end position="221"/>
    </location>
</feature>
<protein>
    <submittedName>
        <fullName evidence="11">ABC transporter permease subunit</fullName>
    </submittedName>
</protein>
<evidence type="ECO:0000256" key="5">
    <source>
        <dbReference type="ARBA" id="ARBA00022692"/>
    </source>
</evidence>
<reference evidence="11 12" key="2">
    <citation type="submission" date="2020-01" db="EMBL/GenBank/DDBJ databases">
        <title>Microvirga sp. nov., an arsenate reduction bacterium isolated from Tibet hotspring sediments.</title>
        <authorList>
            <person name="Xian W.-D."/>
            <person name="Li W.-J."/>
        </authorList>
    </citation>
    <scope>NUCLEOTIDE SEQUENCE [LARGE SCALE GENOMIC DNA]</scope>
    <source>
        <strain evidence="11 12">KCTC 23863</strain>
    </source>
</reference>
<keyword evidence="7 8" id="KW-0472">Membrane</keyword>
<dbReference type="InterPro" id="IPR035906">
    <property type="entry name" value="MetI-like_sf"/>
</dbReference>